<dbReference type="RefSeq" id="WP_126422852.1">
    <property type="nucleotide sequence ID" value="NZ_AP019367.1"/>
</dbReference>
<dbReference type="Pfam" id="PF13558">
    <property type="entry name" value="SbcC_Walker_B"/>
    <property type="match status" value="1"/>
</dbReference>
<dbReference type="Pfam" id="PF13476">
    <property type="entry name" value="AAA_23"/>
    <property type="match status" value="1"/>
</dbReference>
<evidence type="ECO:0000256" key="4">
    <source>
        <dbReference type="SAM" id="Coils"/>
    </source>
</evidence>
<feature type="coiled-coil region" evidence="4">
    <location>
        <begin position="490"/>
        <end position="527"/>
    </location>
</feature>
<dbReference type="InterPro" id="IPR038729">
    <property type="entry name" value="Rad50/SbcC_AAA"/>
</dbReference>
<dbReference type="InterPro" id="IPR027417">
    <property type="entry name" value="P-loop_NTPase"/>
</dbReference>
<dbReference type="PANTHER" id="PTHR32114:SF2">
    <property type="entry name" value="ABC TRANSPORTER ABCH.3"/>
    <property type="match status" value="1"/>
</dbReference>
<dbReference type="KEGG" id="pcat:Pcatena_13530"/>
<keyword evidence="7" id="KW-0269">Exonuclease</keyword>
<evidence type="ECO:0000259" key="6">
    <source>
        <dbReference type="Pfam" id="PF13476"/>
    </source>
</evidence>
<dbReference type="EMBL" id="AP019367">
    <property type="protein sequence ID" value="BBH50766.1"/>
    <property type="molecule type" value="Genomic_DNA"/>
</dbReference>
<feature type="domain" description="Rad50/SbcC-type AAA" evidence="6">
    <location>
        <begin position="5"/>
        <end position="199"/>
    </location>
</feature>
<organism evidence="7 8">
    <name type="scientific">Parolsenella catena</name>
    <dbReference type="NCBI Taxonomy" id="2003188"/>
    <lineage>
        <taxon>Bacteria</taxon>
        <taxon>Bacillati</taxon>
        <taxon>Actinomycetota</taxon>
        <taxon>Coriobacteriia</taxon>
        <taxon>Coriobacteriales</taxon>
        <taxon>Atopobiaceae</taxon>
        <taxon>Parolsenella</taxon>
    </lineage>
</organism>
<dbReference type="PANTHER" id="PTHR32114">
    <property type="entry name" value="ABC TRANSPORTER ABCH.3"/>
    <property type="match status" value="1"/>
</dbReference>
<keyword evidence="4" id="KW-0175">Coiled coil</keyword>
<feature type="region of interest" description="Disordered" evidence="5">
    <location>
        <begin position="454"/>
        <end position="476"/>
    </location>
</feature>
<dbReference type="SUPFAM" id="SSF52540">
    <property type="entry name" value="P-loop containing nucleoside triphosphate hydrolases"/>
    <property type="match status" value="1"/>
</dbReference>
<accession>A0A3G9K2Q5</accession>
<keyword evidence="7" id="KW-0378">Hydrolase</keyword>
<comment type="subunit">
    <text evidence="2">Heterodimer of SbcC and SbcD.</text>
</comment>
<evidence type="ECO:0000313" key="8">
    <source>
        <dbReference type="Proteomes" id="UP000273154"/>
    </source>
</evidence>
<protein>
    <recommendedName>
        <fullName evidence="3">Nuclease SbcCD subunit C</fullName>
    </recommendedName>
</protein>
<dbReference type="Proteomes" id="UP000273154">
    <property type="component" value="Chromosome"/>
</dbReference>
<dbReference type="OrthoDB" id="9795626at2"/>
<sequence>MRPAKLTISAFGPYAGKVTVDFERLGGEGLYLICGDTGAGKTTIFDAISFALYGVASGTDRTARSLRSDFAAPGAETYVELEFEHRGGRYVIRRNPEYERPKKRGSGMATQLADATLSHEGEPPVTGTRAVDKAIDELLGIDRNQFSQIVMIAQGDFRRLLKADTKERSAIMRKLFGTQPYLKFQDALAARSHKLEDQAKSTRELLLALVPTIQVTGEERTGRLAGLVDSEAPDADAALALLREQGAEDDAELACLEAKRARGAAEVGRLSGLAERASQLERQRVELRGTREELESARAAVEPALEAVDEQNGRADKRRRLADRAAVMEQELSRFSELASAEDEERRAESDLSKARRVSEGARGALDRADASLVAARDAAANLSDAPAALARAQAERSEAARLLDEARKTLDGATELARRRAALPALRAAAAGAQDALTGLEDASRDLAEELARARDERDGLKDTPAALERARSARDELSRQVDDVRLWYRSATNREKALTEANRRLEDARSAYAASAAKMEQARAAHADRQRAFLDGQAGVLARGLAFGAPCPVCGSLEHPHPAALASEVPTQEQVDAAAAALDRATAQATEASAAASSALANAEACEAELARERESHGSSDELLAKGKELARDLEAAKGEAKAAEGRVGELRDAEALVTRLERKSVALSAELESARTACDEARGQLSDAEASCREYAATLVEADEGAARAGVEEARACLSRAEKALATASAEAKRLESARELVSRLEAGRPALAAACDEAAAGEAQASSRQADAAATVRTIRAGLSHASAEELKGERARVVREIEAIDAAKRAADERLASAQDAVTRLTERVDSIVAQVRHLSEGGDVDASQVSAELSAAREAQTAVEDERARVSARAGSNDRLAGELERLGEGARDVAARYAEMDALARTATGRLAGKQRLSFETYLQARWFDRVLAAANRRLSTMTENRYELVRHKGERRGGGAAQTGLDLDVLDSFTGKPRDASSLSGGETFKASLALALGLSDVVQAHAGGIELDTMFVDEGFGSLDQESLALTVRVLTGAENSNKLVGIISHVDELRASIDRKIVVERGRSGSTLRIEEG</sequence>
<evidence type="ECO:0000256" key="1">
    <source>
        <dbReference type="ARBA" id="ARBA00006930"/>
    </source>
</evidence>
<proteinExistence type="inferred from homology"/>
<feature type="compositionally biased region" description="Basic and acidic residues" evidence="5">
    <location>
        <begin position="344"/>
        <end position="361"/>
    </location>
</feature>
<feature type="coiled-coil region" evidence="4">
    <location>
        <begin position="792"/>
        <end position="833"/>
    </location>
</feature>
<name>A0A3G9K2Q5_9ACTN</name>
<dbReference type="GeneID" id="88849491"/>
<evidence type="ECO:0000256" key="3">
    <source>
        <dbReference type="ARBA" id="ARBA00013368"/>
    </source>
</evidence>
<dbReference type="GO" id="GO:0006302">
    <property type="term" value="P:double-strand break repair"/>
    <property type="evidence" value="ECO:0007669"/>
    <property type="project" value="InterPro"/>
</dbReference>
<evidence type="ECO:0000256" key="5">
    <source>
        <dbReference type="SAM" id="MobiDB-lite"/>
    </source>
</evidence>
<keyword evidence="8" id="KW-1185">Reference proteome</keyword>
<dbReference type="AlphaFoldDB" id="A0A3G9K2Q5"/>
<reference evidence="8" key="1">
    <citation type="submission" date="2018-11" db="EMBL/GenBank/DDBJ databases">
        <title>Comparative genomics of Parolsenella catena and Libanicoccus massiliensis: Reclassification of Libanicoccus massiliensis as Parolsenella massiliensis comb. nov.</title>
        <authorList>
            <person name="Sakamoto M."/>
            <person name="Ikeyama N."/>
            <person name="Murakami T."/>
            <person name="Mori H."/>
            <person name="Yuki M."/>
            <person name="Ohkuma M."/>
        </authorList>
    </citation>
    <scope>NUCLEOTIDE SEQUENCE [LARGE SCALE GENOMIC DNA]</scope>
    <source>
        <strain evidence="8">JCM 31932</strain>
    </source>
</reference>
<evidence type="ECO:0000313" key="7">
    <source>
        <dbReference type="EMBL" id="BBH50766.1"/>
    </source>
</evidence>
<keyword evidence="7" id="KW-0540">Nuclease</keyword>
<gene>
    <name evidence="7" type="ORF">Pcatena_13530</name>
</gene>
<dbReference type="GO" id="GO:0004527">
    <property type="term" value="F:exonuclease activity"/>
    <property type="evidence" value="ECO:0007669"/>
    <property type="project" value="UniProtKB-KW"/>
</dbReference>
<feature type="compositionally biased region" description="Basic and acidic residues" evidence="5">
    <location>
        <begin position="454"/>
        <end position="463"/>
    </location>
</feature>
<dbReference type="GO" id="GO:0016887">
    <property type="term" value="F:ATP hydrolysis activity"/>
    <property type="evidence" value="ECO:0007669"/>
    <property type="project" value="InterPro"/>
</dbReference>
<feature type="region of interest" description="Disordered" evidence="5">
    <location>
        <begin position="336"/>
        <end position="361"/>
    </location>
</feature>
<dbReference type="Gene3D" id="3.40.50.300">
    <property type="entry name" value="P-loop containing nucleotide triphosphate hydrolases"/>
    <property type="match status" value="2"/>
</dbReference>
<evidence type="ECO:0000256" key="2">
    <source>
        <dbReference type="ARBA" id="ARBA00011322"/>
    </source>
</evidence>
<comment type="similarity">
    <text evidence="1">Belongs to the SMC family. SbcC subfamily.</text>
</comment>
<feature type="coiled-coil region" evidence="4">
    <location>
        <begin position="629"/>
        <end position="741"/>
    </location>
</feature>
<feature type="coiled-coil region" evidence="4">
    <location>
        <begin position="270"/>
        <end position="300"/>
    </location>
</feature>